<evidence type="ECO:0000259" key="5">
    <source>
        <dbReference type="PROSITE" id="PS50931"/>
    </source>
</evidence>
<organism evidence="6 7">
    <name type="scientific">Shimia gijangensis</name>
    <dbReference type="NCBI Taxonomy" id="1470563"/>
    <lineage>
        <taxon>Bacteria</taxon>
        <taxon>Pseudomonadati</taxon>
        <taxon>Pseudomonadota</taxon>
        <taxon>Alphaproteobacteria</taxon>
        <taxon>Rhodobacterales</taxon>
        <taxon>Roseobacteraceae</taxon>
    </lineage>
</organism>
<dbReference type="Pfam" id="PF03466">
    <property type="entry name" value="LysR_substrate"/>
    <property type="match status" value="1"/>
</dbReference>
<evidence type="ECO:0000313" key="6">
    <source>
        <dbReference type="EMBL" id="SHK27942.1"/>
    </source>
</evidence>
<dbReference type="InterPro" id="IPR000847">
    <property type="entry name" value="LysR_HTH_N"/>
</dbReference>
<dbReference type="InterPro" id="IPR036388">
    <property type="entry name" value="WH-like_DNA-bd_sf"/>
</dbReference>
<dbReference type="PRINTS" id="PR00039">
    <property type="entry name" value="HTHLYSR"/>
</dbReference>
<evidence type="ECO:0000313" key="7">
    <source>
        <dbReference type="Proteomes" id="UP000183982"/>
    </source>
</evidence>
<evidence type="ECO:0000256" key="3">
    <source>
        <dbReference type="ARBA" id="ARBA00023125"/>
    </source>
</evidence>
<reference evidence="7" key="1">
    <citation type="submission" date="2016-11" db="EMBL/GenBank/DDBJ databases">
        <authorList>
            <person name="Varghese N."/>
            <person name="Submissions S."/>
        </authorList>
    </citation>
    <scope>NUCLEOTIDE SEQUENCE [LARGE SCALE GENOMIC DNA]</scope>
    <source>
        <strain evidence="7">DSM 100564</strain>
    </source>
</reference>
<dbReference type="PANTHER" id="PTHR30537">
    <property type="entry name" value="HTH-TYPE TRANSCRIPTIONAL REGULATOR"/>
    <property type="match status" value="1"/>
</dbReference>
<keyword evidence="4" id="KW-0804">Transcription</keyword>
<dbReference type="GO" id="GO:0003700">
    <property type="term" value="F:DNA-binding transcription factor activity"/>
    <property type="evidence" value="ECO:0007669"/>
    <property type="project" value="InterPro"/>
</dbReference>
<dbReference type="Proteomes" id="UP000183982">
    <property type="component" value="Unassembled WGS sequence"/>
</dbReference>
<dbReference type="STRING" id="1470563.SAMN05444000_12426"/>
<dbReference type="OrthoDB" id="7328368at2"/>
<comment type="similarity">
    <text evidence="1">Belongs to the LysR transcriptional regulatory family.</text>
</comment>
<dbReference type="InterPro" id="IPR058163">
    <property type="entry name" value="LysR-type_TF_proteobact-type"/>
</dbReference>
<accession>A0A1M6R658</accession>
<gene>
    <name evidence="6" type="ORF">SAMN05444000_12426</name>
</gene>
<feature type="domain" description="HTH lysR-type" evidence="5">
    <location>
        <begin position="4"/>
        <end position="61"/>
    </location>
</feature>
<dbReference type="Pfam" id="PF00126">
    <property type="entry name" value="HTH_1"/>
    <property type="match status" value="1"/>
</dbReference>
<dbReference type="Gene3D" id="1.10.10.10">
    <property type="entry name" value="Winged helix-like DNA-binding domain superfamily/Winged helix DNA-binding domain"/>
    <property type="match status" value="1"/>
</dbReference>
<dbReference type="AlphaFoldDB" id="A0A1M6R658"/>
<dbReference type="SUPFAM" id="SSF46785">
    <property type="entry name" value="Winged helix' DNA-binding domain"/>
    <property type="match status" value="1"/>
</dbReference>
<protein>
    <submittedName>
        <fullName evidence="6">Transcriptional regulator, LysR family</fullName>
    </submittedName>
</protein>
<dbReference type="EMBL" id="FQZQ01000024">
    <property type="protein sequence ID" value="SHK27942.1"/>
    <property type="molecule type" value="Genomic_DNA"/>
</dbReference>
<dbReference type="PROSITE" id="PS50931">
    <property type="entry name" value="HTH_LYSR"/>
    <property type="match status" value="1"/>
</dbReference>
<dbReference type="InterPro" id="IPR036390">
    <property type="entry name" value="WH_DNA-bd_sf"/>
</dbReference>
<keyword evidence="7" id="KW-1185">Reference proteome</keyword>
<sequence length="283" mass="31050">MRKPALNALRMFDAAARHGNFRLAAEELYLTQGAVAQQVRKLEADLDQALFSRLPRGLALTEAGARYHQDIRKALDLIDRATEALRPNQTTVTLSVPPSLASKWLVPRLGDFAAHHPDLTLDLRASERLTDFEREKVDLVIRQGASPSVSGLVTRTLAPLHLCAVANPSLVAQSQSALSLTELANWPLIEDGHRHWTNLFKSQSIPSPQISLSFNQTALAIDAAISGQGIAIVPRLLVHDPLNADILSEIWQAPNTPDAYHLLHPDHPHPARDKVVGWLLGQA</sequence>
<dbReference type="RefSeq" id="WP_073255694.1">
    <property type="nucleotide sequence ID" value="NZ_FQZQ01000024.1"/>
</dbReference>
<dbReference type="PANTHER" id="PTHR30537:SF26">
    <property type="entry name" value="GLYCINE CLEAVAGE SYSTEM TRANSCRIPTIONAL ACTIVATOR"/>
    <property type="match status" value="1"/>
</dbReference>
<dbReference type="GO" id="GO:0006351">
    <property type="term" value="P:DNA-templated transcription"/>
    <property type="evidence" value="ECO:0007669"/>
    <property type="project" value="TreeGrafter"/>
</dbReference>
<evidence type="ECO:0000256" key="1">
    <source>
        <dbReference type="ARBA" id="ARBA00009437"/>
    </source>
</evidence>
<name>A0A1M6R658_9RHOB</name>
<evidence type="ECO:0000256" key="2">
    <source>
        <dbReference type="ARBA" id="ARBA00023015"/>
    </source>
</evidence>
<keyword evidence="3" id="KW-0238">DNA-binding</keyword>
<dbReference type="FunFam" id="1.10.10.10:FF:000038">
    <property type="entry name" value="Glycine cleavage system transcriptional activator"/>
    <property type="match status" value="1"/>
</dbReference>
<keyword evidence="2" id="KW-0805">Transcription regulation</keyword>
<dbReference type="InterPro" id="IPR005119">
    <property type="entry name" value="LysR_subst-bd"/>
</dbReference>
<dbReference type="Gene3D" id="3.40.190.290">
    <property type="match status" value="1"/>
</dbReference>
<proteinExistence type="inferred from homology"/>
<dbReference type="SUPFAM" id="SSF53850">
    <property type="entry name" value="Periplasmic binding protein-like II"/>
    <property type="match status" value="1"/>
</dbReference>
<evidence type="ECO:0000256" key="4">
    <source>
        <dbReference type="ARBA" id="ARBA00023163"/>
    </source>
</evidence>
<dbReference type="GO" id="GO:0043565">
    <property type="term" value="F:sequence-specific DNA binding"/>
    <property type="evidence" value="ECO:0007669"/>
    <property type="project" value="TreeGrafter"/>
</dbReference>